<sequence>MIASTMSLYIARSFITNVLMIFVFFLLLIMAVDSVELSRSLNAQVEGSFGDVLMISMLRVPAFAQRVLPFAVLFGAALSLIMLNRRLELVVARASGVSVWQFLKPVAVSAALIGVVAVLIYQPLALNAQRISQSLEADIFGRLKGNYANKSDNFWLRAGQKSGDVIVRAAIAQDNGRNLAAVSIYFFTPDGAPTERIDAERAVFEETGEELNIYKLTNATVTVPGKVSEQREKMDIPVNVSALELQLSATQAANVPFWELGDHAERAKRNGRNHLTFLAMRQAHMAQPFLFIAMVLIAACMSLRFARFGLPMKLILGGILAGFVLYVVSEIVMTFGSNGLVSPAAAAWSPTCVAILIGVTILLHQEDG</sequence>
<evidence type="ECO:0000256" key="1">
    <source>
        <dbReference type="ARBA" id="ARBA00004651"/>
    </source>
</evidence>
<comment type="caution">
    <text evidence="7">The sequence shown here is derived from an EMBL/GenBank/DDBJ whole genome shotgun (WGS) entry which is preliminary data.</text>
</comment>
<feature type="transmembrane region" description="Helical" evidence="6">
    <location>
        <begin position="289"/>
        <end position="308"/>
    </location>
</feature>
<feature type="transmembrane region" description="Helical" evidence="6">
    <location>
        <begin position="345"/>
        <end position="363"/>
    </location>
</feature>
<keyword evidence="5 6" id="KW-0472">Membrane</keyword>
<accession>A0ABW3FCY4</accession>
<evidence type="ECO:0000313" key="8">
    <source>
        <dbReference type="Proteomes" id="UP001597101"/>
    </source>
</evidence>
<keyword evidence="2" id="KW-1003">Cell membrane</keyword>
<gene>
    <name evidence="7" type="primary">lptG</name>
    <name evidence="7" type="ORF">ACFQ14_04625</name>
</gene>
<keyword evidence="3 6" id="KW-0812">Transmembrane</keyword>
<feature type="transmembrane region" description="Helical" evidence="6">
    <location>
        <begin position="314"/>
        <end position="333"/>
    </location>
</feature>
<dbReference type="RefSeq" id="WP_377211530.1">
    <property type="nucleotide sequence ID" value="NZ_JBHTJV010000003.1"/>
</dbReference>
<keyword evidence="4 6" id="KW-1133">Transmembrane helix</keyword>
<dbReference type="EMBL" id="JBHTJV010000003">
    <property type="protein sequence ID" value="MFD0915683.1"/>
    <property type="molecule type" value="Genomic_DNA"/>
</dbReference>
<comment type="subcellular location">
    <subcellularLocation>
        <location evidence="1">Cell membrane</location>
        <topology evidence="1">Multi-pass membrane protein</topology>
    </subcellularLocation>
</comment>
<dbReference type="InterPro" id="IPR005495">
    <property type="entry name" value="LptG/LptF_permease"/>
</dbReference>
<dbReference type="Pfam" id="PF03739">
    <property type="entry name" value="LptF_LptG"/>
    <property type="match status" value="1"/>
</dbReference>
<dbReference type="PANTHER" id="PTHR33529">
    <property type="entry name" value="SLR0882 PROTEIN-RELATED"/>
    <property type="match status" value="1"/>
</dbReference>
<reference evidence="8" key="1">
    <citation type="journal article" date="2019" name="Int. J. Syst. Evol. Microbiol.">
        <title>The Global Catalogue of Microorganisms (GCM) 10K type strain sequencing project: providing services to taxonomists for standard genome sequencing and annotation.</title>
        <authorList>
            <consortium name="The Broad Institute Genomics Platform"/>
            <consortium name="The Broad Institute Genome Sequencing Center for Infectious Disease"/>
            <person name="Wu L."/>
            <person name="Ma J."/>
        </authorList>
    </citation>
    <scope>NUCLEOTIDE SEQUENCE [LARGE SCALE GENOMIC DNA]</scope>
    <source>
        <strain evidence="8">CCUG 60023</strain>
    </source>
</reference>
<dbReference type="Proteomes" id="UP001597101">
    <property type="component" value="Unassembled WGS sequence"/>
</dbReference>
<organism evidence="7 8">
    <name type="scientific">Pseudahrensia aquimaris</name>
    <dbReference type="NCBI Taxonomy" id="744461"/>
    <lineage>
        <taxon>Bacteria</taxon>
        <taxon>Pseudomonadati</taxon>
        <taxon>Pseudomonadota</taxon>
        <taxon>Alphaproteobacteria</taxon>
        <taxon>Hyphomicrobiales</taxon>
        <taxon>Ahrensiaceae</taxon>
        <taxon>Pseudahrensia</taxon>
    </lineage>
</organism>
<evidence type="ECO:0000256" key="3">
    <source>
        <dbReference type="ARBA" id="ARBA00022692"/>
    </source>
</evidence>
<keyword evidence="8" id="KW-1185">Reference proteome</keyword>
<dbReference type="PANTHER" id="PTHR33529:SF2">
    <property type="entry name" value="LIPOPOLYSACCHARIDE EXPORT SYSTEM PERMEASE PROTEIN LPTG"/>
    <property type="match status" value="1"/>
</dbReference>
<feature type="transmembrane region" description="Helical" evidence="6">
    <location>
        <begin position="102"/>
        <end position="121"/>
    </location>
</feature>
<evidence type="ECO:0000256" key="2">
    <source>
        <dbReference type="ARBA" id="ARBA00022475"/>
    </source>
</evidence>
<evidence type="ECO:0000256" key="4">
    <source>
        <dbReference type="ARBA" id="ARBA00022989"/>
    </source>
</evidence>
<evidence type="ECO:0000313" key="7">
    <source>
        <dbReference type="EMBL" id="MFD0915683.1"/>
    </source>
</evidence>
<feature type="transmembrane region" description="Helical" evidence="6">
    <location>
        <begin position="63"/>
        <end position="82"/>
    </location>
</feature>
<evidence type="ECO:0000256" key="5">
    <source>
        <dbReference type="ARBA" id="ARBA00023136"/>
    </source>
</evidence>
<evidence type="ECO:0000256" key="6">
    <source>
        <dbReference type="SAM" id="Phobius"/>
    </source>
</evidence>
<dbReference type="InterPro" id="IPR030923">
    <property type="entry name" value="LptG"/>
</dbReference>
<protein>
    <submittedName>
        <fullName evidence="7">LPS export ABC transporter permease LptG</fullName>
    </submittedName>
</protein>
<name>A0ABW3FCY4_9HYPH</name>
<dbReference type="NCBIfam" id="TIGR04408">
    <property type="entry name" value="LptG_lptG"/>
    <property type="match status" value="1"/>
</dbReference>
<feature type="transmembrane region" description="Helical" evidence="6">
    <location>
        <begin position="14"/>
        <end position="32"/>
    </location>
</feature>
<proteinExistence type="predicted"/>